<feature type="compositionally biased region" description="Polar residues" evidence="6">
    <location>
        <begin position="785"/>
        <end position="795"/>
    </location>
</feature>
<feature type="compositionally biased region" description="Basic and acidic residues" evidence="6">
    <location>
        <begin position="529"/>
        <end position="540"/>
    </location>
</feature>
<gene>
    <name evidence="8" type="ORF">CKO45_20960</name>
</gene>
<keyword evidence="5" id="KW-0067">ATP-binding</keyword>
<dbReference type="Pfam" id="PF13779">
    <property type="entry name" value="DUF4175"/>
    <property type="match status" value="1"/>
</dbReference>
<keyword evidence="9" id="KW-1185">Reference proteome</keyword>
<feature type="transmembrane region" description="Helical" evidence="7">
    <location>
        <begin position="67"/>
        <end position="88"/>
    </location>
</feature>
<keyword evidence="7" id="KW-1133">Transmembrane helix</keyword>
<evidence type="ECO:0008006" key="10">
    <source>
        <dbReference type="Google" id="ProtNLM"/>
    </source>
</evidence>
<comment type="caution">
    <text evidence="8">The sequence shown here is derived from an EMBL/GenBank/DDBJ whole genome shotgun (WGS) entry which is preliminary data.</text>
</comment>
<protein>
    <recommendedName>
        <fullName evidence="10">TIGR02302 family protein</fullName>
    </recommendedName>
</protein>
<evidence type="ECO:0000256" key="3">
    <source>
        <dbReference type="ARBA" id="ARBA00022741"/>
    </source>
</evidence>
<keyword evidence="4" id="KW-0418">Kinase</keyword>
<keyword evidence="3" id="KW-0547">Nucleotide-binding</keyword>
<evidence type="ECO:0000313" key="8">
    <source>
        <dbReference type="EMBL" id="MBK1660695.1"/>
    </source>
</evidence>
<evidence type="ECO:0000256" key="1">
    <source>
        <dbReference type="ARBA" id="ARBA00022527"/>
    </source>
</evidence>
<feature type="compositionally biased region" description="Basic and acidic residues" evidence="6">
    <location>
        <begin position="827"/>
        <end position="838"/>
    </location>
</feature>
<organism evidence="8 9">
    <name type="scientific">Paracraurococcus ruber</name>
    <dbReference type="NCBI Taxonomy" id="77675"/>
    <lineage>
        <taxon>Bacteria</taxon>
        <taxon>Pseudomonadati</taxon>
        <taxon>Pseudomonadota</taxon>
        <taxon>Alphaproteobacteria</taxon>
        <taxon>Acetobacterales</taxon>
        <taxon>Roseomonadaceae</taxon>
        <taxon>Paracraurococcus</taxon>
    </lineage>
</organism>
<feature type="compositionally biased region" description="Low complexity" evidence="6">
    <location>
        <begin position="512"/>
        <end position="526"/>
    </location>
</feature>
<dbReference type="RefSeq" id="WP_133222448.1">
    <property type="nucleotide sequence ID" value="NZ_NRSG01000203.1"/>
</dbReference>
<evidence type="ECO:0000256" key="2">
    <source>
        <dbReference type="ARBA" id="ARBA00022679"/>
    </source>
</evidence>
<feature type="region of interest" description="Disordered" evidence="6">
    <location>
        <begin position="512"/>
        <end position="540"/>
    </location>
</feature>
<accession>A0ABS1D247</accession>
<keyword evidence="7" id="KW-0472">Membrane</keyword>
<evidence type="ECO:0000256" key="5">
    <source>
        <dbReference type="ARBA" id="ARBA00022840"/>
    </source>
</evidence>
<evidence type="ECO:0000256" key="6">
    <source>
        <dbReference type="SAM" id="MobiDB-lite"/>
    </source>
</evidence>
<keyword evidence="2" id="KW-0808">Transferase</keyword>
<feature type="compositionally biased region" description="Basic and acidic residues" evidence="6">
    <location>
        <begin position="850"/>
        <end position="861"/>
    </location>
</feature>
<dbReference type="EMBL" id="NRSG01000203">
    <property type="protein sequence ID" value="MBK1660695.1"/>
    <property type="molecule type" value="Genomic_DNA"/>
</dbReference>
<evidence type="ECO:0000313" key="9">
    <source>
        <dbReference type="Proteomes" id="UP000697995"/>
    </source>
</evidence>
<proteinExistence type="predicted"/>
<dbReference type="InterPro" id="IPR012683">
    <property type="entry name" value="CHP02302_TM"/>
</dbReference>
<dbReference type="InterPro" id="IPR030616">
    <property type="entry name" value="Aur-like"/>
</dbReference>
<feature type="compositionally biased region" description="Low complexity" evidence="6">
    <location>
        <begin position="637"/>
        <end position="649"/>
    </location>
</feature>
<dbReference type="PANTHER" id="PTHR24350">
    <property type="entry name" value="SERINE/THREONINE-PROTEIN KINASE IAL-RELATED"/>
    <property type="match status" value="1"/>
</dbReference>
<keyword evidence="1" id="KW-0723">Serine/threonine-protein kinase</keyword>
<keyword evidence="7" id="KW-0812">Transmembrane</keyword>
<reference evidence="8 9" key="1">
    <citation type="journal article" date="2020" name="Microorganisms">
        <title>Osmotic Adaptation and Compatible Solute Biosynthesis of Phototrophic Bacteria as Revealed from Genome Analyses.</title>
        <authorList>
            <person name="Imhoff J.F."/>
            <person name="Rahn T."/>
            <person name="Kunzel S."/>
            <person name="Keller A."/>
            <person name="Neulinger S.C."/>
        </authorList>
    </citation>
    <scope>NUCLEOTIDE SEQUENCE [LARGE SCALE GENOMIC DNA]</scope>
    <source>
        <strain evidence="8 9">DSM 15382</strain>
    </source>
</reference>
<evidence type="ECO:0000256" key="4">
    <source>
        <dbReference type="ARBA" id="ARBA00022777"/>
    </source>
</evidence>
<evidence type="ECO:0000256" key="7">
    <source>
        <dbReference type="SAM" id="Phobius"/>
    </source>
</evidence>
<feature type="region of interest" description="Disordered" evidence="6">
    <location>
        <begin position="579"/>
        <end position="861"/>
    </location>
</feature>
<dbReference type="Proteomes" id="UP000697995">
    <property type="component" value="Unassembled WGS sequence"/>
</dbReference>
<name>A0ABS1D247_9PROT</name>
<feature type="compositionally biased region" description="Basic and acidic residues" evidence="6">
    <location>
        <begin position="582"/>
        <end position="635"/>
    </location>
</feature>
<feature type="transmembrane region" description="Helical" evidence="7">
    <location>
        <begin position="36"/>
        <end position="61"/>
    </location>
</feature>
<feature type="compositionally biased region" description="Basic and acidic residues" evidence="6">
    <location>
        <begin position="650"/>
        <end position="679"/>
    </location>
</feature>
<sequence length="891" mass="98098">MARRGRVLSPGGPGGATPERLQAALRRRRLLARLALGWEAVWPRAWPVLGAIGACLVVALLDLPQQLPPVLHILLLLLAAGAVGWLGWRGFRGVRLPGPAEAERRLERQSGLRHRPIAALTDRPTDDDPAALALWQAHRQRAAVQIRGLRVGVPRPGLPARDPRAVRAAIALSVLAALVVAGAEAPERLLRAVTPAFAGPAPVPALKLEAWVTPPGYTGAAPIFLDPAGGAATVPAGSKLQVSVSGGHGGAPELLMDAQATPFRALDGSSFAAEAVLEHGGRLTVRRGGGELARWALAVQADAPPRVAFAEPPGRAARGLGTRLPWRAEDDWGLAALRAELRLKARPDAPPLVVELPLPGANPKQAKGTASPDLSAHPWAGLEVVATLLAKDGAGQQGASEAAGLTLPERSFNHAVAKRLIAVRKELSLEPERRAPARRELEEIARAPEAFEHDTATYLALRSARSRLILDRRPEAVEEVQAILWEVALALEEGRDGRTLRALQQAREALRQAMEQAEQQQQPAQQESDPEKREQQDAHRAELEKRIQELRDAIRQHLEALAEKLQRENAEAIPFDPQSRLMDQREMDRKTRRMQEAAREGRMEDAKKELAELEEMLKALEEGRAQRAESPERQQQRQRGQQQMGVVQDMVKRQSEMLDRSHQRAEGNERERAARERQQRLQQQFRWPPDSQRQQQGQQGQPGQQAQDPQAQADRDQDGRRQRALRRALGELMQQFGDLTGEVPDGLGKADQAMRDAQEQLGQGGDARDAQQRALRALQEGGRQMAQSMQRQFGMSQDGDEDGDPQDMAGENQPGGNGQDQAQNQGEGRDPLGRRSRDVNGNADNGSDTRVPEEAELLRTRRLQEELRRRGGERERPAEELDYIDRLLKRF</sequence>
<feature type="compositionally biased region" description="Low complexity" evidence="6">
    <location>
        <begin position="692"/>
        <end position="712"/>
    </location>
</feature>